<dbReference type="STRING" id="76123.AS203_10485"/>
<name>A0A0S2KMD0_9BACT</name>
<dbReference type="Proteomes" id="UP000056252">
    <property type="component" value="Chromosome"/>
</dbReference>
<dbReference type="EMBL" id="CP013195">
    <property type="protein sequence ID" value="ALO49466.1"/>
    <property type="molecule type" value="Genomic_DNA"/>
</dbReference>
<sequence length="81" mass="9612">MEKGRTKDGKGDSNQWSFVMQLTIDCTTINGFLEDNQWLVATSFLAFHSFIFSRFHAIHLFVSSHFQLFVFSPFYFYMLRK</sequence>
<dbReference type="KEGG" id="peo:AS203_10485"/>
<organism evidence="2 3">
    <name type="scientific">Hoylesella enoeca</name>
    <dbReference type="NCBI Taxonomy" id="76123"/>
    <lineage>
        <taxon>Bacteria</taxon>
        <taxon>Pseudomonadati</taxon>
        <taxon>Bacteroidota</taxon>
        <taxon>Bacteroidia</taxon>
        <taxon>Bacteroidales</taxon>
        <taxon>Prevotellaceae</taxon>
        <taxon>Hoylesella</taxon>
    </lineage>
</organism>
<evidence type="ECO:0000256" key="1">
    <source>
        <dbReference type="SAM" id="Phobius"/>
    </source>
</evidence>
<gene>
    <name evidence="2" type="ORF">AS203_10485</name>
</gene>
<proteinExistence type="predicted"/>
<evidence type="ECO:0008006" key="4">
    <source>
        <dbReference type="Google" id="ProtNLM"/>
    </source>
</evidence>
<keyword evidence="1" id="KW-1133">Transmembrane helix</keyword>
<feature type="transmembrane region" description="Helical" evidence="1">
    <location>
        <begin position="57"/>
        <end position="78"/>
    </location>
</feature>
<keyword evidence="3" id="KW-1185">Reference proteome</keyword>
<keyword evidence="1" id="KW-0472">Membrane</keyword>
<evidence type="ECO:0000313" key="3">
    <source>
        <dbReference type="Proteomes" id="UP000056252"/>
    </source>
</evidence>
<keyword evidence="1" id="KW-0812">Transmembrane</keyword>
<accession>A0A0S2KMD0</accession>
<protein>
    <recommendedName>
        <fullName evidence="4">Transmembrane protein</fullName>
    </recommendedName>
</protein>
<evidence type="ECO:0000313" key="2">
    <source>
        <dbReference type="EMBL" id="ALO49466.1"/>
    </source>
</evidence>
<reference evidence="3" key="1">
    <citation type="submission" date="2015-11" db="EMBL/GenBank/DDBJ databases">
        <authorList>
            <person name="Holder M.E."/>
            <person name="Ajami N.J."/>
            <person name="Petrosino J.F."/>
        </authorList>
    </citation>
    <scope>NUCLEOTIDE SEQUENCE [LARGE SCALE GENOMIC DNA]</scope>
    <source>
        <strain evidence="3">F0113</strain>
    </source>
</reference>
<dbReference type="AlphaFoldDB" id="A0A0S2KMD0"/>